<sequence>MKLDASGLQYFPSVTGAGVDGLGEDSSQPLRSNSRIPLILRRGRTSWLSSERMASLWPPILELAYKIYPMVVLLLIAFAQPGSISCIHVLKPNSTTRIYEKAHINQDSDSVQWLVVLQIANSGAGTWALRQYCLHELANKRWISVTSASKLLANMRYSYHGMGLSVGTMIAGWDEMLDCIMSTVKVEVSSYHYDTTLEEAAELACQAIYHATFHDGASGGIASVYHVKSDGSKKFSGDDVSELHCNYYPVVPSSVEQEMAEVPAA</sequence>
<dbReference type="InterPro" id="IPR023333">
    <property type="entry name" value="Proteasome_suB-type"/>
</dbReference>
<evidence type="ECO:0000313" key="3">
    <source>
        <dbReference type="Proteomes" id="UP001055439"/>
    </source>
</evidence>
<name>A0A9E7JDZ6_9LILI</name>
<organism evidence="2 3">
    <name type="scientific">Musa troglodytarum</name>
    <name type="common">fe'i banana</name>
    <dbReference type="NCBI Taxonomy" id="320322"/>
    <lineage>
        <taxon>Eukaryota</taxon>
        <taxon>Viridiplantae</taxon>
        <taxon>Streptophyta</taxon>
        <taxon>Embryophyta</taxon>
        <taxon>Tracheophyta</taxon>
        <taxon>Spermatophyta</taxon>
        <taxon>Magnoliopsida</taxon>
        <taxon>Liliopsida</taxon>
        <taxon>Zingiberales</taxon>
        <taxon>Musaceae</taxon>
        <taxon>Musa</taxon>
    </lineage>
</organism>
<keyword evidence="3" id="KW-1185">Reference proteome</keyword>
<gene>
    <name evidence="2" type="ORF">MUK42_20058</name>
</gene>
<proteinExistence type="predicted"/>
<protein>
    <submittedName>
        <fullName evidence="2">Uncharacterized protein</fullName>
    </submittedName>
</protein>
<dbReference type="SUPFAM" id="SSF56235">
    <property type="entry name" value="N-terminal nucleophile aminohydrolases (Ntn hydrolases)"/>
    <property type="match status" value="1"/>
</dbReference>
<accession>A0A9E7JDZ6</accession>
<dbReference type="GO" id="GO:0005737">
    <property type="term" value="C:cytoplasm"/>
    <property type="evidence" value="ECO:0007669"/>
    <property type="project" value="TreeGrafter"/>
</dbReference>
<dbReference type="Proteomes" id="UP001055439">
    <property type="component" value="Chromosome 1"/>
</dbReference>
<dbReference type="Gene3D" id="3.60.20.10">
    <property type="entry name" value="Glutamine Phosphoribosylpyrophosphate, subunit 1, domain 1"/>
    <property type="match status" value="2"/>
</dbReference>
<evidence type="ECO:0000313" key="2">
    <source>
        <dbReference type="EMBL" id="URD77117.1"/>
    </source>
</evidence>
<keyword evidence="1" id="KW-0865">Zymogen</keyword>
<dbReference type="InterPro" id="IPR029055">
    <property type="entry name" value="Ntn_hydrolases_N"/>
</dbReference>
<dbReference type="AlphaFoldDB" id="A0A9E7JDZ6"/>
<dbReference type="PANTHER" id="PTHR32194:SF3">
    <property type="entry name" value="PROTEASOME SUBUNIT BETA"/>
    <property type="match status" value="1"/>
</dbReference>
<reference evidence="2" key="1">
    <citation type="submission" date="2022-05" db="EMBL/GenBank/DDBJ databases">
        <title>The Musa troglodytarum L. genome provides insights into the mechanism of non-climacteric behaviour and enrichment of carotenoids.</title>
        <authorList>
            <person name="Wang J."/>
        </authorList>
    </citation>
    <scope>NUCLEOTIDE SEQUENCE</scope>
    <source>
        <tissue evidence="2">Leaf</tissue>
    </source>
</reference>
<dbReference type="EMBL" id="CP097502">
    <property type="protein sequence ID" value="URD77117.1"/>
    <property type="molecule type" value="Genomic_DNA"/>
</dbReference>
<dbReference type="OrthoDB" id="37597at2759"/>
<dbReference type="GO" id="GO:0051603">
    <property type="term" value="P:proteolysis involved in protein catabolic process"/>
    <property type="evidence" value="ECO:0007669"/>
    <property type="project" value="TreeGrafter"/>
</dbReference>
<evidence type="ECO:0000256" key="1">
    <source>
        <dbReference type="ARBA" id="ARBA00023145"/>
    </source>
</evidence>
<dbReference type="PANTHER" id="PTHR32194">
    <property type="entry name" value="METALLOPROTEASE TLDD"/>
    <property type="match status" value="1"/>
</dbReference>